<comment type="caution">
    <text evidence="1">The sequence shown here is derived from an EMBL/GenBank/DDBJ whole genome shotgun (WGS) entry which is preliminary data.</text>
</comment>
<evidence type="ECO:0000313" key="1">
    <source>
        <dbReference type="EMBL" id="NML25020.1"/>
    </source>
</evidence>
<dbReference type="AlphaFoldDB" id="A0A848G1R2"/>
<protein>
    <submittedName>
        <fullName evidence="1">Uncharacterized protein</fullName>
    </submittedName>
</protein>
<name>A0A848G1R2_9RHOO</name>
<sequence length="84" mass="9513">MIAPGTPMSTSPERRKNLSLRELVDKAYLIIEPFFDPANAWNGQSLEHLAYRVVRENLPDISPAEVQVIVSAAARIYRSKHIPR</sequence>
<accession>A0A848G1R2</accession>
<organism evidence="1 2">
    <name type="scientific">Zoogloea dura</name>
    <dbReference type="NCBI Taxonomy" id="2728840"/>
    <lineage>
        <taxon>Bacteria</taxon>
        <taxon>Pseudomonadati</taxon>
        <taxon>Pseudomonadota</taxon>
        <taxon>Betaproteobacteria</taxon>
        <taxon>Rhodocyclales</taxon>
        <taxon>Zoogloeaceae</taxon>
        <taxon>Zoogloea</taxon>
    </lineage>
</organism>
<keyword evidence="2" id="KW-1185">Reference proteome</keyword>
<gene>
    <name evidence="1" type="ORF">HHL15_04665</name>
</gene>
<dbReference type="Proteomes" id="UP000580043">
    <property type="component" value="Unassembled WGS sequence"/>
</dbReference>
<evidence type="ECO:0000313" key="2">
    <source>
        <dbReference type="Proteomes" id="UP000580043"/>
    </source>
</evidence>
<proteinExistence type="predicted"/>
<reference evidence="1 2" key="1">
    <citation type="submission" date="2020-04" db="EMBL/GenBank/DDBJ databases">
        <title>Zoogloea sp. G-4-1-14 isolated from soil.</title>
        <authorList>
            <person name="Dahal R.H."/>
        </authorList>
    </citation>
    <scope>NUCLEOTIDE SEQUENCE [LARGE SCALE GENOMIC DNA]</scope>
    <source>
        <strain evidence="1 2">G-4-1-14</strain>
    </source>
</reference>
<dbReference type="EMBL" id="JABBGA010000003">
    <property type="protein sequence ID" value="NML25020.1"/>
    <property type="molecule type" value="Genomic_DNA"/>
</dbReference>